<dbReference type="PANTHER" id="PTHR43792">
    <property type="entry name" value="GNAT FAMILY, PUTATIVE (AFU_ORTHOLOGUE AFUA_3G00765)-RELATED-RELATED"/>
    <property type="match status" value="1"/>
</dbReference>
<dbReference type="AlphaFoldDB" id="A0A1N7GCV7"/>
<evidence type="ECO:0000313" key="5">
    <source>
        <dbReference type="Proteomes" id="UP000548326"/>
    </source>
</evidence>
<dbReference type="Gene3D" id="3.40.630.30">
    <property type="match status" value="1"/>
</dbReference>
<comment type="caution">
    <text evidence="3">The sequence shown here is derived from an EMBL/GenBank/DDBJ whole genome shotgun (WGS) entry which is preliminary data.</text>
</comment>
<evidence type="ECO:0000259" key="1">
    <source>
        <dbReference type="PROSITE" id="PS51186"/>
    </source>
</evidence>
<proteinExistence type="predicted"/>
<dbReference type="Proteomes" id="UP000548326">
    <property type="component" value="Unassembled WGS sequence"/>
</dbReference>
<dbReference type="InterPro" id="IPR051531">
    <property type="entry name" value="N-acetyltransferase"/>
</dbReference>
<dbReference type="Pfam" id="PF13302">
    <property type="entry name" value="Acetyltransf_3"/>
    <property type="match status" value="1"/>
</dbReference>
<dbReference type="PANTHER" id="PTHR43792:SF1">
    <property type="entry name" value="N-ACETYLTRANSFERASE DOMAIN-CONTAINING PROTEIN"/>
    <property type="match status" value="1"/>
</dbReference>
<dbReference type="RefSeq" id="WP_076378818.1">
    <property type="nucleotide sequence ID" value="NZ_FTMG01000026.1"/>
</dbReference>
<dbReference type="STRING" id="354630.SAMN05421821_1266"/>
<accession>A0A1N7GCV7</accession>
<name>A0A1N7GCV7_9SPHI</name>
<sequence>MEPKNGKIILESKRLFFRLHTPDDMDDFCAMEQDPEVRRYVGGKPRTRVEAEDRFVNGPMQPHDGFWAMWATILKADNQYVGRCGLYPHYNEAGKIIEGDASMGLYIAHKYWRKGFATEAGRALIRFGFNTHHLKRIVTMIEVGNDASVHIIEKLGFTLSQTEHGGYRSFYHYVLENPVYN</sequence>
<dbReference type="PROSITE" id="PS51186">
    <property type="entry name" value="GNAT"/>
    <property type="match status" value="1"/>
</dbReference>
<dbReference type="InterPro" id="IPR016181">
    <property type="entry name" value="Acyl_CoA_acyltransferase"/>
</dbReference>
<protein>
    <submittedName>
        <fullName evidence="3">RimJ/RimL family protein N-acetyltransferase</fullName>
    </submittedName>
</protein>
<dbReference type="Proteomes" id="UP000541583">
    <property type="component" value="Unassembled WGS sequence"/>
</dbReference>
<evidence type="ECO:0000313" key="2">
    <source>
        <dbReference type="EMBL" id="MBB6112986.1"/>
    </source>
</evidence>
<dbReference type="GO" id="GO:0016747">
    <property type="term" value="F:acyltransferase activity, transferring groups other than amino-acyl groups"/>
    <property type="evidence" value="ECO:0007669"/>
    <property type="project" value="InterPro"/>
</dbReference>
<dbReference type="InterPro" id="IPR000182">
    <property type="entry name" value="GNAT_dom"/>
</dbReference>
<feature type="domain" description="N-acetyltransferase" evidence="1">
    <location>
        <begin position="15"/>
        <end position="180"/>
    </location>
</feature>
<keyword evidence="4" id="KW-1185">Reference proteome</keyword>
<dbReference type="SUPFAM" id="SSF55729">
    <property type="entry name" value="Acyl-CoA N-acyltransferases (Nat)"/>
    <property type="match status" value="1"/>
</dbReference>
<keyword evidence="3" id="KW-0808">Transferase</keyword>
<dbReference type="EMBL" id="JACHCB010000026">
    <property type="protein sequence ID" value="MBB6112986.1"/>
    <property type="molecule type" value="Genomic_DNA"/>
</dbReference>
<gene>
    <name evidence="3" type="ORF">HDF22_001574</name>
    <name evidence="2" type="ORF">HDF23_005769</name>
</gene>
<evidence type="ECO:0000313" key="3">
    <source>
        <dbReference type="EMBL" id="MBB6127466.1"/>
    </source>
</evidence>
<evidence type="ECO:0000313" key="4">
    <source>
        <dbReference type="Proteomes" id="UP000541583"/>
    </source>
</evidence>
<organism evidence="3 5">
    <name type="scientific">Mucilaginibacter lappiensis</name>
    <dbReference type="NCBI Taxonomy" id="354630"/>
    <lineage>
        <taxon>Bacteria</taxon>
        <taxon>Pseudomonadati</taxon>
        <taxon>Bacteroidota</taxon>
        <taxon>Sphingobacteriia</taxon>
        <taxon>Sphingobacteriales</taxon>
        <taxon>Sphingobacteriaceae</taxon>
        <taxon>Mucilaginibacter</taxon>
    </lineage>
</organism>
<reference evidence="4 5" key="1">
    <citation type="submission" date="2020-08" db="EMBL/GenBank/DDBJ databases">
        <title>Genomic Encyclopedia of Type Strains, Phase IV (KMG-V): Genome sequencing to study the core and pangenomes of soil and plant-associated prokaryotes.</title>
        <authorList>
            <person name="Whitman W."/>
        </authorList>
    </citation>
    <scope>NUCLEOTIDE SEQUENCE [LARGE SCALE GENOMIC DNA]</scope>
    <source>
        <strain evidence="2 4">ANJLi2</strain>
        <strain evidence="3 5">MP601</strain>
    </source>
</reference>
<dbReference type="EMBL" id="JACHCA010000004">
    <property type="protein sequence ID" value="MBB6127466.1"/>
    <property type="molecule type" value="Genomic_DNA"/>
</dbReference>
<dbReference type="OrthoDB" id="9788916at2"/>